<protein>
    <recommendedName>
        <fullName evidence="1">N-acetyltransferase domain-containing protein</fullName>
    </recommendedName>
</protein>
<sequence length="177" mass="18720">MLPDERVETVRLRPLAPADEAEATAAHLELAAEGFTFLFGFEPGQDWGEYLAAAARAGDGADLPDGHVPATFRVIEVGGRFVGRVSVRHRLTPALAVDGGHIGYAVRAPYRGRGYATAALRRALGVARDVGVDVALVTCDDGNVASARVIERCGGVLVDVVDTEHGPVRRYHVGTGH</sequence>
<dbReference type="Pfam" id="PF13302">
    <property type="entry name" value="Acetyltransf_3"/>
    <property type="match status" value="1"/>
</dbReference>
<dbReference type="GO" id="GO:0016747">
    <property type="term" value="F:acyltransferase activity, transferring groups other than amino-acyl groups"/>
    <property type="evidence" value="ECO:0007669"/>
    <property type="project" value="InterPro"/>
</dbReference>
<dbReference type="STRING" id="1408250.Q760_04645"/>
<proteinExistence type="predicted"/>
<comment type="caution">
    <text evidence="2">The sequence shown here is derived from an EMBL/GenBank/DDBJ whole genome shotgun (WGS) entry which is preliminary data.</text>
</comment>
<evidence type="ECO:0000313" key="2">
    <source>
        <dbReference type="EMBL" id="KGM00983.1"/>
    </source>
</evidence>
<accession>A0A0A0B499</accession>
<dbReference type="InterPro" id="IPR000182">
    <property type="entry name" value="GNAT_dom"/>
</dbReference>
<dbReference type="EMBL" id="AXNT01000144">
    <property type="protein sequence ID" value="KGM00983.1"/>
    <property type="molecule type" value="Genomic_DNA"/>
</dbReference>
<keyword evidence="3" id="KW-1185">Reference proteome</keyword>
<name>A0A0A0B499_9CELL</name>
<evidence type="ECO:0000313" key="3">
    <source>
        <dbReference type="Proteomes" id="UP000029833"/>
    </source>
</evidence>
<feature type="domain" description="N-acetyltransferase" evidence="1">
    <location>
        <begin position="10"/>
        <end position="177"/>
    </location>
</feature>
<dbReference type="PANTHER" id="PTHR39173">
    <property type="entry name" value="ACETYLTRANSFERASE"/>
    <property type="match status" value="1"/>
</dbReference>
<dbReference type="PANTHER" id="PTHR39173:SF1">
    <property type="entry name" value="ACETYLTRANSFERASE"/>
    <property type="match status" value="1"/>
</dbReference>
<dbReference type="Gene3D" id="3.40.630.30">
    <property type="match status" value="1"/>
</dbReference>
<dbReference type="OrthoDB" id="9797989at2"/>
<dbReference type="PROSITE" id="PS51186">
    <property type="entry name" value="GNAT"/>
    <property type="match status" value="1"/>
</dbReference>
<dbReference type="RefSeq" id="WP_034634034.1">
    <property type="nucleotide sequence ID" value="NZ_AXNT01000144.1"/>
</dbReference>
<dbReference type="AlphaFoldDB" id="A0A0A0B499"/>
<organism evidence="2 3">
    <name type="scientific">Cellulomonas cellasea DSM 20118</name>
    <dbReference type="NCBI Taxonomy" id="1408250"/>
    <lineage>
        <taxon>Bacteria</taxon>
        <taxon>Bacillati</taxon>
        <taxon>Actinomycetota</taxon>
        <taxon>Actinomycetes</taxon>
        <taxon>Micrococcales</taxon>
        <taxon>Cellulomonadaceae</taxon>
        <taxon>Cellulomonas</taxon>
    </lineage>
</organism>
<evidence type="ECO:0000259" key="1">
    <source>
        <dbReference type="PROSITE" id="PS51186"/>
    </source>
</evidence>
<reference evidence="2 3" key="1">
    <citation type="submission" date="2013-10" db="EMBL/GenBank/DDBJ databases">
        <authorList>
            <person name="Wang G."/>
            <person name="Zhuang W."/>
        </authorList>
    </citation>
    <scope>NUCLEOTIDE SEQUENCE [LARGE SCALE GENOMIC DNA]</scope>
    <source>
        <strain evidence="2 3">DSM 20118</strain>
    </source>
</reference>
<dbReference type="CDD" id="cd04301">
    <property type="entry name" value="NAT_SF"/>
    <property type="match status" value="1"/>
</dbReference>
<gene>
    <name evidence="2" type="ORF">Q760_04645</name>
</gene>
<dbReference type="Proteomes" id="UP000029833">
    <property type="component" value="Unassembled WGS sequence"/>
</dbReference>
<dbReference type="InterPro" id="IPR016181">
    <property type="entry name" value="Acyl_CoA_acyltransferase"/>
</dbReference>
<dbReference type="SUPFAM" id="SSF55729">
    <property type="entry name" value="Acyl-CoA N-acyltransferases (Nat)"/>
    <property type="match status" value="1"/>
</dbReference>